<keyword evidence="3" id="KW-1185">Reference proteome</keyword>
<dbReference type="Proteomes" id="UP001283361">
    <property type="component" value="Unassembled WGS sequence"/>
</dbReference>
<reference evidence="2" key="1">
    <citation type="journal article" date="2023" name="G3 (Bethesda)">
        <title>A reference genome for the long-term kleptoplast-retaining sea slug Elysia crispata morphotype clarki.</title>
        <authorList>
            <person name="Eastman K.E."/>
            <person name="Pendleton A.L."/>
            <person name="Shaikh M.A."/>
            <person name="Suttiyut T."/>
            <person name="Ogas R."/>
            <person name="Tomko P."/>
            <person name="Gavelis G."/>
            <person name="Widhalm J.R."/>
            <person name="Wisecaver J.H."/>
        </authorList>
    </citation>
    <scope>NUCLEOTIDE SEQUENCE</scope>
    <source>
        <strain evidence="2">ECLA1</strain>
    </source>
</reference>
<evidence type="ECO:0000313" key="3">
    <source>
        <dbReference type="Proteomes" id="UP001283361"/>
    </source>
</evidence>
<sequence>MQIYLEPSLARLHQIIRKDLQDASQQNHQVAASPDSARPRSSDPIMYGNNGNGLKKKLRRRVKHDENRTEGHALCQTRGRVSPRPEALTHPSLGACLLHLGHLPVITEARPALCDPWITLLYFTVHDRSVDLPAGIFKRYREGGNLRFSAKRISGSTFLEHQAQPCLMFVTGLFLGPGGAQQGLSV</sequence>
<organism evidence="2 3">
    <name type="scientific">Elysia crispata</name>
    <name type="common">lettuce slug</name>
    <dbReference type="NCBI Taxonomy" id="231223"/>
    <lineage>
        <taxon>Eukaryota</taxon>
        <taxon>Metazoa</taxon>
        <taxon>Spiralia</taxon>
        <taxon>Lophotrochozoa</taxon>
        <taxon>Mollusca</taxon>
        <taxon>Gastropoda</taxon>
        <taxon>Heterobranchia</taxon>
        <taxon>Euthyneura</taxon>
        <taxon>Panpulmonata</taxon>
        <taxon>Sacoglossa</taxon>
        <taxon>Placobranchoidea</taxon>
        <taxon>Plakobranchidae</taxon>
        <taxon>Elysia</taxon>
    </lineage>
</organism>
<evidence type="ECO:0000256" key="1">
    <source>
        <dbReference type="SAM" id="MobiDB-lite"/>
    </source>
</evidence>
<dbReference type="AlphaFoldDB" id="A0AAE1BA78"/>
<evidence type="ECO:0000313" key="2">
    <source>
        <dbReference type="EMBL" id="KAK3801821.1"/>
    </source>
</evidence>
<dbReference type="EMBL" id="JAWDGP010000283">
    <property type="protein sequence ID" value="KAK3801821.1"/>
    <property type="molecule type" value="Genomic_DNA"/>
</dbReference>
<protein>
    <submittedName>
        <fullName evidence="2">Uncharacterized protein</fullName>
    </submittedName>
</protein>
<feature type="region of interest" description="Disordered" evidence="1">
    <location>
        <begin position="22"/>
        <end position="53"/>
    </location>
</feature>
<proteinExistence type="predicted"/>
<gene>
    <name evidence="2" type="ORF">RRG08_048408</name>
</gene>
<accession>A0AAE1BA78</accession>
<name>A0AAE1BA78_9GAST</name>
<comment type="caution">
    <text evidence="2">The sequence shown here is derived from an EMBL/GenBank/DDBJ whole genome shotgun (WGS) entry which is preliminary data.</text>
</comment>